<evidence type="ECO:0000313" key="3">
    <source>
        <dbReference type="Proteomes" id="UP000683246"/>
    </source>
</evidence>
<keyword evidence="1" id="KW-0812">Transmembrane</keyword>
<dbReference type="EMBL" id="CP058649">
    <property type="protein sequence ID" value="QUI23824.1"/>
    <property type="molecule type" value="Genomic_DNA"/>
</dbReference>
<dbReference type="KEGG" id="vpy:HZI73_16660"/>
<name>A0A8J8MLS9_9FIRM</name>
<dbReference type="Proteomes" id="UP000683246">
    <property type="component" value="Chromosome"/>
</dbReference>
<feature type="transmembrane region" description="Helical" evidence="1">
    <location>
        <begin position="108"/>
        <end position="126"/>
    </location>
</feature>
<feature type="transmembrane region" description="Helical" evidence="1">
    <location>
        <begin position="26"/>
        <end position="45"/>
    </location>
</feature>
<proteinExistence type="predicted"/>
<sequence length="228" mass="26397">MDYTIILIVLVIIGWIIWIWKNPKTWFFRIPFWGILIALLSNYVITYTDSTQDVMMIVIYTMIALGTAFGLDYIIKRKNITWRYISMVVVFPLVLGYLYLISRYFLMAMGYQMLLYFAVGYVFMAIKEKNSMYAACGLMGVVIAIILFLILDEPFSGVAKQERVVKQYMIEVEGYQEDDILYMTTLTSYPRDSKKKTVFVKTKQSGPGSLMYEYASGNVIDVIESNVD</sequence>
<keyword evidence="1" id="KW-0472">Membrane</keyword>
<dbReference type="RefSeq" id="WP_212694511.1">
    <property type="nucleotide sequence ID" value="NZ_CP058649.1"/>
</dbReference>
<reference evidence="2" key="1">
    <citation type="submission" date="2020-07" db="EMBL/GenBank/DDBJ databases">
        <title>Vallitalea pronyensis genome.</title>
        <authorList>
            <person name="Postec A."/>
        </authorList>
    </citation>
    <scope>NUCLEOTIDE SEQUENCE</scope>
    <source>
        <strain evidence="2">FatNI3</strain>
    </source>
</reference>
<feature type="transmembrane region" description="Helical" evidence="1">
    <location>
        <begin position="132"/>
        <end position="151"/>
    </location>
</feature>
<dbReference type="AlphaFoldDB" id="A0A8J8MLS9"/>
<keyword evidence="3" id="KW-1185">Reference proteome</keyword>
<keyword evidence="1" id="KW-1133">Transmembrane helix</keyword>
<protein>
    <submittedName>
        <fullName evidence="2">Uncharacterized protein</fullName>
    </submittedName>
</protein>
<organism evidence="2 3">
    <name type="scientific">Vallitalea pronyensis</name>
    <dbReference type="NCBI Taxonomy" id="1348613"/>
    <lineage>
        <taxon>Bacteria</taxon>
        <taxon>Bacillati</taxon>
        <taxon>Bacillota</taxon>
        <taxon>Clostridia</taxon>
        <taxon>Lachnospirales</taxon>
        <taxon>Vallitaleaceae</taxon>
        <taxon>Vallitalea</taxon>
    </lineage>
</organism>
<accession>A0A8J8MLS9</accession>
<evidence type="ECO:0000256" key="1">
    <source>
        <dbReference type="SAM" id="Phobius"/>
    </source>
</evidence>
<gene>
    <name evidence="2" type="ORF">HZI73_16660</name>
</gene>
<feature type="transmembrane region" description="Helical" evidence="1">
    <location>
        <begin position="57"/>
        <end position="75"/>
    </location>
</feature>
<feature type="transmembrane region" description="Helical" evidence="1">
    <location>
        <begin position="81"/>
        <end position="101"/>
    </location>
</feature>
<evidence type="ECO:0000313" key="2">
    <source>
        <dbReference type="EMBL" id="QUI23824.1"/>
    </source>
</evidence>
<feature type="transmembrane region" description="Helical" evidence="1">
    <location>
        <begin position="5"/>
        <end position="20"/>
    </location>
</feature>